<reference evidence="1 2" key="2">
    <citation type="submission" date="2011-10" db="EMBL/GenBank/DDBJ databases">
        <title>The Genome Sequence of Simonsiella muelleri ATCC 29453.</title>
        <authorList>
            <consortium name="The Broad Institute Genome Sequencing Platform"/>
            <consortium name="The Broad Institute Genome Sequencing Center for Infectious Disease"/>
            <person name="Earl A."/>
            <person name="Ward D."/>
            <person name="Feldgarden M."/>
            <person name="Gevers D."/>
            <person name="Izard J."/>
            <person name="Baranova O.V."/>
            <person name="Blanton J.M."/>
            <person name="Tanner A.C."/>
            <person name="Dewhirst F."/>
            <person name="Young S.K."/>
            <person name="Zeng Q."/>
            <person name="Gargeya S."/>
            <person name="Fitzgerald M."/>
            <person name="Haas B."/>
            <person name="Abouelleil A."/>
            <person name="Alvarado L."/>
            <person name="Arachchi H.M."/>
            <person name="Berlin A."/>
            <person name="Brown A."/>
            <person name="Chapman S.B."/>
            <person name="Chen Z."/>
            <person name="Dunbar C."/>
            <person name="Freedman E."/>
            <person name="Gearin G."/>
            <person name="Goldberg J."/>
            <person name="Griggs A."/>
            <person name="Gujja S."/>
            <person name="Heiman D."/>
            <person name="Howarth C."/>
            <person name="Larson L."/>
            <person name="Lui A."/>
            <person name="MacDonald P.J.P."/>
            <person name="Montmayeur A."/>
            <person name="Murphy C."/>
            <person name="Neiman D."/>
            <person name="Pearson M."/>
            <person name="Priest M."/>
            <person name="Roberts A."/>
            <person name="Saif S."/>
            <person name="Shea T."/>
            <person name="Shenoy N."/>
            <person name="Sisk P."/>
            <person name="Stolte C."/>
            <person name="Sykes S."/>
            <person name="Wortman J."/>
            <person name="Nusbaum C."/>
            <person name="Birren B."/>
        </authorList>
    </citation>
    <scope>NUCLEOTIDE SEQUENCE [LARGE SCALE GENOMIC DNA]</scope>
    <source>
        <strain evidence="1 2">ATCC 29453</strain>
    </source>
</reference>
<dbReference type="RefSeq" id="WP_002641301.1">
    <property type="nucleotide sequence ID" value="NZ_CP019448.1"/>
</dbReference>
<protein>
    <submittedName>
        <fullName evidence="1">Uncharacterized protein</fullName>
    </submittedName>
</protein>
<keyword evidence="2" id="KW-1185">Reference proteome</keyword>
<dbReference type="AlphaFoldDB" id="V9HMI0"/>
<name>V9HMI0_9NEIS</name>
<dbReference type="OrthoDB" id="6668483at2"/>
<dbReference type="HOGENOM" id="CLU_2773636_0_0_4"/>
<proteinExistence type="predicted"/>
<comment type="caution">
    <text evidence="1">The sequence shown here is derived from an EMBL/GenBank/DDBJ whole genome shotgun (WGS) entry which is preliminary data.</text>
</comment>
<reference evidence="1 2" key="1">
    <citation type="submission" date="2010-03" db="EMBL/GenBank/DDBJ databases">
        <authorList>
            <consortium name="The Broad Institute Genome Sequencing Platform"/>
            <person name="Ward D."/>
            <person name="Earl A."/>
            <person name="Feldgarden M."/>
            <person name="Gevers D."/>
            <person name="Young S."/>
            <person name="Zeng Q."/>
            <person name="Koehrsen M."/>
            <person name="Alvarado L."/>
            <person name="Berlin A.M."/>
            <person name="Borenstein D."/>
            <person name="Chapman S.B."/>
            <person name="Chen Z."/>
            <person name="Engels R."/>
            <person name="Freedman E."/>
            <person name="Gellesch M."/>
            <person name="Goldberg J."/>
            <person name="Griggs A."/>
            <person name="Gujja S."/>
            <person name="Heilman E.R."/>
            <person name="Heiman D.I."/>
            <person name="Hepburn T.A."/>
            <person name="Howarth C."/>
            <person name="Jen D."/>
            <person name="Larson L."/>
            <person name="Mehta T."/>
            <person name="Park D."/>
            <person name="Pearson M."/>
            <person name="Richards J."/>
            <person name="Roberts A."/>
            <person name="Saif S."/>
            <person name="Shea T.D."/>
            <person name="Shenoy N."/>
            <person name="Sisk P."/>
            <person name="Stolte C."/>
            <person name="Sykes S.N."/>
            <person name="Walk T."/>
            <person name="White J."/>
            <person name="Yandava C."/>
            <person name="Izard J."/>
            <person name="Baranova O.V."/>
            <person name="Blanton J.M."/>
            <person name="Tanner A.C."/>
            <person name="Dewhirst F."/>
            <person name="Haas B."/>
            <person name="Nusbaum C."/>
            <person name="Birren B."/>
        </authorList>
    </citation>
    <scope>NUCLEOTIDE SEQUENCE [LARGE SCALE GENOMIC DNA]</scope>
    <source>
        <strain evidence="1 2">ATCC 29453</strain>
    </source>
</reference>
<dbReference type="STRING" id="641147.HMPREF9021_00393"/>
<dbReference type="KEGG" id="smur:BWP33_00625"/>
<organism evidence="1 2">
    <name type="scientific">Simonsiella muelleri ATCC 29453</name>
    <dbReference type="NCBI Taxonomy" id="641147"/>
    <lineage>
        <taxon>Bacteria</taxon>
        <taxon>Pseudomonadati</taxon>
        <taxon>Pseudomonadota</taxon>
        <taxon>Betaproteobacteria</taxon>
        <taxon>Neisseriales</taxon>
        <taxon>Neisseriaceae</taxon>
        <taxon>Simonsiella</taxon>
    </lineage>
</organism>
<gene>
    <name evidence="1" type="ORF">HMPREF9021_00393</name>
</gene>
<evidence type="ECO:0000313" key="2">
    <source>
        <dbReference type="Proteomes" id="UP000017813"/>
    </source>
</evidence>
<dbReference type="Proteomes" id="UP000017813">
    <property type="component" value="Unassembled WGS sequence"/>
</dbReference>
<evidence type="ECO:0000313" key="1">
    <source>
        <dbReference type="EMBL" id="EFG31988.1"/>
    </source>
</evidence>
<sequence>MNEKGKTVIYSQSRLLQNSKSLDVISIVDWVLEKKQAFYEQTVFVGIGVFEYQTKDKRALIAWSAVQAA</sequence>
<accession>V9HMI0</accession>
<dbReference type="EMBL" id="ADCY02000006">
    <property type="protein sequence ID" value="EFG31988.1"/>
    <property type="molecule type" value="Genomic_DNA"/>
</dbReference>